<sequence length="503" mass="58459">MTLEEALYRYFGYQSFRHGQKETIKAVLDGKDTLAMLATGTGKSICYQLPTYLRKKPTVIVSPLVSLMQDQVEQLKVNGEKRVIALNSFLSVQEKSDVLKALNQYMFIFMSPEMLVLPHVLRELERLDIGLFVVDEAHCISQWGFDFRPDYMHLGEVRKQLNNPVTLALTATATEEVRADIKRFLLLEKCYEIITTVDRSNIGLFIEKHESYADKEARLIDLVKKLQKPGIIYFSSKRTAEHIQAVMRENGIEGTAVYHAGLDVEQRVLIQQQFLRNQLQVICATSAFGMGINKENVRFVIHFHLPSSMESYLQEIGRAGRDGKQSAAILLYSHGDEELPQFLLNSEYLHEDQIESLTEILAQSKTEADEMFMKRMIADGAREIGITETQEKLFRHFMQQKEWSLDRRKALFIKHQQESARKKQIKWQSFYHWVFQKECYRDGIRRYFSETPGKHPALCCSNCHSSLEDCYQKDDSVKEYNEMMARLSWQEELAKFLLPEEEM</sequence>
<dbReference type="NCBIfam" id="TIGR00614">
    <property type="entry name" value="recQ_fam"/>
    <property type="match status" value="1"/>
</dbReference>
<feature type="domain" description="Helicase C-terminal" evidence="7">
    <location>
        <begin position="218"/>
        <end position="372"/>
    </location>
</feature>
<dbReference type="GO" id="GO:0016787">
    <property type="term" value="F:hydrolase activity"/>
    <property type="evidence" value="ECO:0007669"/>
    <property type="project" value="UniProtKB-KW"/>
</dbReference>
<evidence type="ECO:0000256" key="4">
    <source>
        <dbReference type="ARBA" id="ARBA00022840"/>
    </source>
</evidence>
<proteinExistence type="predicted"/>
<evidence type="ECO:0000313" key="8">
    <source>
        <dbReference type="EMBL" id="MBD3110359.1"/>
    </source>
</evidence>
<evidence type="ECO:0000256" key="1">
    <source>
        <dbReference type="ARBA" id="ARBA00022741"/>
    </source>
</evidence>
<dbReference type="GO" id="GO:0006310">
    <property type="term" value="P:DNA recombination"/>
    <property type="evidence" value="ECO:0007669"/>
    <property type="project" value="InterPro"/>
</dbReference>
<dbReference type="Gene3D" id="3.40.50.300">
    <property type="entry name" value="P-loop containing nucleotide triphosphate hydrolases"/>
    <property type="match status" value="2"/>
</dbReference>
<dbReference type="SMART" id="SM00487">
    <property type="entry name" value="DEXDc"/>
    <property type="match status" value="1"/>
</dbReference>
<protein>
    <submittedName>
        <fullName evidence="8">RecQ family ATP-dependent DNA helicase</fullName>
    </submittedName>
</protein>
<dbReference type="InterPro" id="IPR002464">
    <property type="entry name" value="DNA/RNA_helicase_DEAH_CS"/>
</dbReference>
<dbReference type="PROSITE" id="PS51192">
    <property type="entry name" value="HELICASE_ATP_BIND_1"/>
    <property type="match status" value="1"/>
</dbReference>
<dbReference type="GO" id="GO:0030894">
    <property type="term" value="C:replisome"/>
    <property type="evidence" value="ECO:0007669"/>
    <property type="project" value="TreeGrafter"/>
</dbReference>
<dbReference type="Pfam" id="PF00270">
    <property type="entry name" value="DEAD"/>
    <property type="match status" value="1"/>
</dbReference>
<dbReference type="GO" id="GO:0009378">
    <property type="term" value="F:four-way junction helicase activity"/>
    <property type="evidence" value="ECO:0007669"/>
    <property type="project" value="TreeGrafter"/>
</dbReference>
<evidence type="ECO:0000259" key="7">
    <source>
        <dbReference type="PROSITE" id="PS51194"/>
    </source>
</evidence>
<dbReference type="GO" id="GO:0005737">
    <property type="term" value="C:cytoplasm"/>
    <property type="evidence" value="ECO:0007669"/>
    <property type="project" value="TreeGrafter"/>
</dbReference>
<comment type="caution">
    <text evidence="8">The sequence shown here is derived from an EMBL/GenBank/DDBJ whole genome shotgun (WGS) entry which is preliminary data.</text>
</comment>
<dbReference type="FunFam" id="3.40.50.300:FF:001363">
    <property type="entry name" value="ATP-dependent DNA helicase RecQ"/>
    <property type="match status" value="1"/>
</dbReference>
<dbReference type="GO" id="GO:0005524">
    <property type="term" value="F:ATP binding"/>
    <property type="evidence" value="ECO:0007669"/>
    <property type="project" value="UniProtKB-KW"/>
</dbReference>
<reference evidence="8" key="1">
    <citation type="submission" date="2020-09" db="EMBL/GenBank/DDBJ databases">
        <title>Bacillus faecalis sp. nov., a moderately halophilic bacterium isolated from cow faeces.</title>
        <authorList>
            <person name="Jiang L."/>
            <person name="Lee J."/>
        </authorList>
    </citation>
    <scope>NUCLEOTIDE SEQUENCE</scope>
    <source>
        <strain evidence="8">AGMB 02131</strain>
    </source>
</reference>
<dbReference type="EMBL" id="JACXSI010000069">
    <property type="protein sequence ID" value="MBD3110359.1"/>
    <property type="molecule type" value="Genomic_DNA"/>
</dbReference>
<evidence type="ECO:0000256" key="5">
    <source>
        <dbReference type="ARBA" id="ARBA00023125"/>
    </source>
</evidence>
<dbReference type="PROSITE" id="PS00690">
    <property type="entry name" value="DEAH_ATP_HELICASE"/>
    <property type="match status" value="1"/>
</dbReference>
<evidence type="ECO:0000256" key="3">
    <source>
        <dbReference type="ARBA" id="ARBA00022806"/>
    </source>
</evidence>
<dbReference type="PANTHER" id="PTHR13710">
    <property type="entry name" value="DNA HELICASE RECQ FAMILY MEMBER"/>
    <property type="match status" value="1"/>
</dbReference>
<dbReference type="InterPro" id="IPR027417">
    <property type="entry name" value="P-loop_NTPase"/>
</dbReference>
<dbReference type="GO" id="GO:0003677">
    <property type="term" value="F:DNA binding"/>
    <property type="evidence" value="ECO:0007669"/>
    <property type="project" value="UniProtKB-KW"/>
</dbReference>
<dbReference type="InterPro" id="IPR011545">
    <property type="entry name" value="DEAD/DEAH_box_helicase_dom"/>
</dbReference>
<keyword evidence="2" id="KW-0378">Hydrolase</keyword>
<dbReference type="InterPro" id="IPR004589">
    <property type="entry name" value="DNA_helicase_ATP-dep_RecQ"/>
</dbReference>
<dbReference type="GO" id="GO:0043138">
    <property type="term" value="F:3'-5' DNA helicase activity"/>
    <property type="evidence" value="ECO:0007669"/>
    <property type="project" value="TreeGrafter"/>
</dbReference>
<dbReference type="PROSITE" id="PS51194">
    <property type="entry name" value="HELICASE_CTER"/>
    <property type="match status" value="1"/>
</dbReference>
<keyword evidence="4" id="KW-0067">ATP-binding</keyword>
<gene>
    <name evidence="8" type="ORF">IEO70_18705</name>
</gene>
<dbReference type="CDD" id="cd17920">
    <property type="entry name" value="DEXHc_RecQ"/>
    <property type="match status" value="1"/>
</dbReference>
<dbReference type="Proteomes" id="UP000602076">
    <property type="component" value="Unassembled WGS sequence"/>
</dbReference>
<keyword evidence="5" id="KW-0238">DNA-binding</keyword>
<feature type="domain" description="Helicase ATP-binding" evidence="6">
    <location>
        <begin position="24"/>
        <end position="191"/>
    </location>
</feature>
<dbReference type="AlphaFoldDB" id="A0A927D0B1"/>
<dbReference type="GO" id="GO:0043590">
    <property type="term" value="C:bacterial nucleoid"/>
    <property type="evidence" value="ECO:0007669"/>
    <property type="project" value="TreeGrafter"/>
</dbReference>
<keyword evidence="3 8" id="KW-0347">Helicase</keyword>
<organism evidence="8 9">
    <name type="scientific">Peribacillus faecalis</name>
    <dbReference type="NCBI Taxonomy" id="2772559"/>
    <lineage>
        <taxon>Bacteria</taxon>
        <taxon>Bacillati</taxon>
        <taxon>Bacillota</taxon>
        <taxon>Bacilli</taxon>
        <taxon>Bacillales</taxon>
        <taxon>Bacillaceae</taxon>
        <taxon>Peribacillus</taxon>
    </lineage>
</organism>
<evidence type="ECO:0000256" key="2">
    <source>
        <dbReference type="ARBA" id="ARBA00022801"/>
    </source>
</evidence>
<keyword evidence="9" id="KW-1185">Reference proteome</keyword>
<name>A0A927D0B1_9BACI</name>
<dbReference type="Pfam" id="PF00271">
    <property type="entry name" value="Helicase_C"/>
    <property type="match status" value="1"/>
</dbReference>
<dbReference type="GO" id="GO:0006281">
    <property type="term" value="P:DNA repair"/>
    <property type="evidence" value="ECO:0007669"/>
    <property type="project" value="TreeGrafter"/>
</dbReference>
<dbReference type="InterPro" id="IPR014001">
    <property type="entry name" value="Helicase_ATP-bd"/>
</dbReference>
<evidence type="ECO:0000259" key="6">
    <source>
        <dbReference type="PROSITE" id="PS51192"/>
    </source>
</evidence>
<dbReference type="InterPro" id="IPR001650">
    <property type="entry name" value="Helicase_C-like"/>
</dbReference>
<dbReference type="SMART" id="SM00490">
    <property type="entry name" value="HELICc"/>
    <property type="match status" value="1"/>
</dbReference>
<evidence type="ECO:0000313" key="9">
    <source>
        <dbReference type="Proteomes" id="UP000602076"/>
    </source>
</evidence>
<dbReference type="PANTHER" id="PTHR13710:SF84">
    <property type="entry name" value="ATP-DEPENDENT DNA HELICASE RECS-RELATED"/>
    <property type="match status" value="1"/>
</dbReference>
<dbReference type="RefSeq" id="WP_190999895.1">
    <property type="nucleotide sequence ID" value="NZ_JACXSI010000069.1"/>
</dbReference>
<keyword evidence="1" id="KW-0547">Nucleotide-binding</keyword>
<dbReference type="SUPFAM" id="SSF52540">
    <property type="entry name" value="P-loop containing nucleoside triphosphate hydrolases"/>
    <property type="match status" value="1"/>
</dbReference>
<accession>A0A927D0B1</accession>